<dbReference type="EMBL" id="CM026431">
    <property type="protein sequence ID" value="KAG0559231.1"/>
    <property type="molecule type" value="Genomic_DNA"/>
</dbReference>
<proteinExistence type="predicted"/>
<keyword evidence="2" id="KW-1185">Reference proteome</keyword>
<dbReference type="AlphaFoldDB" id="A0A8T0GIG5"/>
<organism evidence="1 2">
    <name type="scientific">Ceratodon purpureus</name>
    <name type="common">Fire moss</name>
    <name type="synonym">Dicranum purpureum</name>
    <dbReference type="NCBI Taxonomy" id="3225"/>
    <lineage>
        <taxon>Eukaryota</taxon>
        <taxon>Viridiplantae</taxon>
        <taxon>Streptophyta</taxon>
        <taxon>Embryophyta</taxon>
        <taxon>Bryophyta</taxon>
        <taxon>Bryophytina</taxon>
        <taxon>Bryopsida</taxon>
        <taxon>Dicranidae</taxon>
        <taxon>Pseudoditrichales</taxon>
        <taxon>Ditrichaceae</taxon>
        <taxon>Ceratodon</taxon>
    </lineage>
</organism>
<reference evidence="1" key="1">
    <citation type="submission" date="2020-06" db="EMBL/GenBank/DDBJ databases">
        <title>WGS assembly of Ceratodon purpureus strain R40.</title>
        <authorList>
            <person name="Carey S.B."/>
            <person name="Jenkins J."/>
            <person name="Shu S."/>
            <person name="Lovell J.T."/>
            <person name="Sreedasyam A."/>
            <person name="Maumus F."/>
            <person name="Tiley G.P."/>
            <person name="Fernandez-Pozo N."/>
            <person name="Barry K."/>
            <person name="Chen C."/>
            <person name="Wang M."/>
            <person name="Lipzen A."/>
            <person name="Daum C."/>
            <person name="Saski C.A."/>
            <person name="Payton A.C."/>
            <person name="Mcbreen J.C."/>
            <person name="Conrad R.E."/>
            <person name="Kollar L.M."/>
            <person name="Olsson S."/>
            <person name="Huttunen S."/>
            <person name="Landis J.B."/>
            <person name="Wickett N.J."/>
            <person name="Johnson M.G."/>
            <person name="Rensing S.A."/>
            <person name="Grimwood J."/>
            <person name="Schmutz J."/>
            <person name="Mcdaniel S.F."/>
        </authorList>
    </citation>
    <scope>NUCLEOTIDE SEQUENCE</scope>
    <source>
        <strain evidence="1">R40</strain>
    </source>
</reference>
<gene>
    <name evidence="1" type="ORF">KC19_10G089100</name>
</gene>
<evidence type="ECO:0000313" key="1">
    <source>
        <dbReference type="EMBL" id="KAG0559231.1"/>
    </source>
</evidence>
<accession>A0A8T0GIG5</accession>
<evidence type="ECO:0000313" key="2">
    <source>
        <dbReference type="Proteomes" id="UP000822688"/>
    </source>
</evidence>
<protein>
    <submittedName>
        <fullName evidence="1">Uncharacterized protein</fullName>
    </submittedName>
</protein>
<comment type="caution">
    <text evidence="1">The sequence shown here is derived from an EMBL/GenBank/DDBJ whole genome shotgun (WGS) entry which is preliminary data.</text>
</comment>
<name>A0A8T0GIG5_CERPU</name>
<sequence length="105" mass="11840">MMAQRMAHGTVRPTDRASLELELGRERWSDGAMELEPHCPSPGPRPPPNISGSIIRFLGGWQQFEFGRTPTPFLRPISLPSLTKYRPANLDDFPAWVVFVVHSVE</sequence>
<dbReference type="Proteomes" id="UP000822688">
    <property type="component" value="Chromosome 10"/>
</dbReference>